<sequence length="497" mass="56269">MSSSLADLFTIISQHGQPIVRSRVSKAYHFAKQAHQGQIRHTGEPLISHPLETAKILASWGQSESVIIAALLHETLELGNITPDQIKQQFGSDIATLVERVTQVGQVKLRHSTNSIFLENARKMFFALAQDIRVVFIRLADRLHNMQTLDAIPIKKQRRIALETLEVYAPLAERLGMGHLKGELEDLAFPFIYPKEALWLDKIAAPHFRHAQHRLQKQLVKLNKIISKAGITAQVHGRPKHRYSLYKKLIRPEINKDINSIHDLIALRIITNTESDCYSCLGLIHKHFKPAPHLGISDYIAQPKPNGYQSIHTRVFDSHGHIIEIQIRTQSMHEHAEYGAAAHHAYAEAKAHGTSGSQLENLDTHKLIKKMDWVHQLSRWQKELSSASDFVTSVKLDALSHRIYVFSPLGDVYDLPVDATPIDFAFAVHTNLINQIQAAKVNGRLVSLSHPLKSGDLVEIIKSKYPRKPSKNWLSFVKTHRARTRITKILQNKDSQV</sequence>
<dbReference type="Pfam" id="PF04607">
    <property type="entry name" value="RelA_SpoT"/>
    <property type="match status" value="1"/>
</dbReference>
<dbReference type="CDD" id="cd01668">
    <property type="entry name" value="TGS_RSH"/>
    <property type="match status" value="1"/>
</dbReference>
<comment type="similarity">
    <text evidence="3">Belongs to the relA/spoT family.</text>
</comment>
<evidence type="ECO:0000313" key="6">
    <source>
        <dbReference type="EMBL" id="QHO63338.1"/>
    </source>
</evidence>
<dbReference type="EMBL" id="CP047901">
    <property type="protein sequence ID" value="QHO63338.1"/>
    <property type="molecule type" value="Genomic_DNA"/>
</dbReference>
<dbReference type="CDD" id="cd05399">
    <property type="entry name" value="NT_Rel-Spo_like"/>
    <property type="match status" value="1"/>
</dbReference>
<comment type="function">
    <text evidence="3">In eubacteria ppGpp (guanosine 3'-diphosphate 5'-diphosphate) is a mediator of the stringent response that coordinates a variety of cellular activities in response to changes in nutritional abundance.</text>
</comment>
<dbReference type="InterPro" id="IPR004811">
    <property type="entry name" value="RelA/Spo_fam"/>
</dbReference>
<dbReference type="Gene3D" id="3.30.460.10">
    <property type="entry name" value="Beta Polymerase, domain 2"/>
    <property type="match status" value="1"/>
</dbReference>
<dbReference type="InterPro" id="IPR012675">
    <property type="entry name" value="Beta-grasp_dom_sf"/>
</dbReference>
<dbReference type="Proteomes" id="UP000463983">
    <property type="component" value="Chromosome"/>
</dbReference>
<dbReference type="Gene3D" id="1.10.3210.10">
    <property type="entry name" value="Hypothetical protein af1432"/>
    <property type="match status" value="1"/>
</dbReference>
<accession>A0A857NGM5</accession>
<dbReference type="InterPro" id="IPR033655">
    <property type="entry name" value="TGS_RelA/SpoT"/>
</dbReference>
<comment type="pathway">
    <text evidence="1">Purine metabolism.</text>
</comment>
<evidence type="ECO:0000259" key="5">
    <source>
        <dbReference type="PROSITE" id="PS51880"/>
    </source>
</evidence>
<dbReference type="FunFam" id="1.10.3210.10:FF:000001">
    <property type="entry name" value="GTP pyrophosphokinase RelA"/>
    <property type="match status" value="1"/>
</dbReference>
<gene>
    <name evidence="6" type="ORF">MICH65_0357</name>
</gene>
<evidence type="ECO:0000256" key="1">
    <source>
        <dbReference type="ARBA" id="ARBA00025704"/>
    </source>
</evidence>
<evidence type="ECO:0000256" key="2">
    <source>
        <dbReference type="PROSITE-ProRule" id="PRU00182"/>
    </source>
</evidence>
<dbReference type="FunFam" id="3.10.20.30:FF:000002">
    <property type="entry name" value="GTP pyrophosphokinase (RelA/SpoT)"/>
    <property type="match status" value="1"/>
</dbReference>
<evidence type="ECO:0000259" key="4">
    <source>
        <dbReference type="PROSITE" id="PS51831"/>
    </source>
</evidence>
<dbReference type="NCBIfam" id="TIGR00691">
    <property type="entry name" value="spoT_relA"/>
    <property type="match status" value="1"/>
</dbReference>
<dbReference type="EC" id="2.7.6.5" evidence="6"/>
<reference evidence="7" key="1">
    <citation type="journal article" date="2020" name="Microorganisms">
        <title>Complete Genome of a Member of a New Bacterial Lineage in the Microgenomates Group Reveals an Unusual Nucleotide Composition Disparity Between Two Strands of DNA and Limited Metabolic Potential.</title>
        <authorList>
            <person name="Kadnikov V.V."/>
            <person name="Mardanov A.V."/>
            <person name="Beletsky A.V."/>
            <person name="Karnachuk O.V."/>
            <person name="Ravin N.V."/>
        </authorList>
    </citation>
    <scope>NUCLEOTIDE SEQUENCE [LARGE SCALE GENOMIC DNA]</scope>
</reference>
<keyword evidence="2" id="KW-0694">RNA-binding</keyword>
<dbReference type="PROSITE" id="PS51880">
    <property type="entry name" value="TGS"/>
    <property type="match status" value="1"/>
</dbReference>
<keyword evidence="6" id="KW-0418">Kinase</keyword>
<dbReference type="GO" id="GO:0016301">
    <property type="term" value="F:kinase activity"/>
    <property type="evidence" value="ECO:0007669"/>
    <property type="project" value="UniProtKB-KW"/>
</dbReference>
<dbReference type="GO" id="GO:0005886">
    <property type="term" value="C:plasma membrane"/>
    <property type="evidence" value="ECO:0007669"/>
    <property type="project" value="TreeGrafter"/>
</dbReference>
<dbReference type="RefSeq" id="WP_161931724.1">
    <property type="nucleotide sequence ID" value="NZ_CP047901.1"/>
</dbReference>
<dbReference type="PANTHER" id="PTHR21262:SF31">
    <property type="entry name" value="GTP PYROPHOSPHOKINASE"/>
    <property type="match status" value="1"/>
</dbReference>
<dbReference type="SUPFAM" id="SSF81301">
    <property type="entry name" value="Nucleotidyltransferase"/>
    <property type="match status" value="1"/>
</dbReference>
<dbReference type="InterPro" id="IPR004095">
    <property type="entry name" value="TGS"/>
</dbReference>
<dbReference type="InterPro" id="IPR043519">
    <property type="entry name" value="NT_sf"/>
</dbReference>
<proteinExistence type="inferred from homology"/>
<dbReference type="AlphaFoldDB" id="A0A857NGM5"/>
<dbReference type="SUPFAM" id="SSF81271">
    <property type="entry name" value="TGS-like"/>
    <property type="match status" value="1"/>
</dbReference>
<dbReference type="GO" id="GO:0003723">
    <property type="term" value="F:RNA binding"/>
    <property type="evidence" value="ECO:0007669"/>
    <property type="project" value="UniProtKB-KW"/>
</dbReference>
<dbReference type="PANTHER" id="PTHR21262">
    <property type="entry name" value="GUANOSINE-3',5'-BIS DIPHOSPHATE 3'-PYROPHOSPHOHYDROLASE"/>
    <property type="match status" value="1"/>
</dbReference>
<feature type="domain" description="HD" evidence="4">
    <location>
        <begin position="46"/>
        <end position="146"/>
    </location>
</feature>
<dbReference type="PROSITE" id="PS50889">
    <property type="entry name" value="S4"/>
    <property type="match status" value="1"/>
</dbReference>
<evidence type="ECO:0000256" key="3">
    <source>
        <dbReference type="RuleBase" id="RU003847"/>
    </source>
</evidence>
<dbReference type="PROSITE" id="PS51831">
    <property type="entry name" value="HD"/>
    <property type="match status" value="1"/>
</dbReference>
<organism evidence="6 7">
    <name type="scientific">Candidatus Chazhemtobacterium aquaticus</name>
    <dbReference type="NCBI Taxonomy" id="2715735"/>
    <lineage>
        <taxon>Bacteria</taxon>
        <taxon>Candidatus Chazhemtobacteraceae</taxon>
        <taxon>Candidatus Chazhemtobacterium</taxon>
    </lineage>
</organism>
<dbReference type="InterPro" id="IPR003607">
    <property type="entry name" value="HD/PDEase_dom"/>
</dbReference>
<dbReference type="GO" id="GO:0015969">
    <property type="term" value="P:guanosine tetraphosphate metabolic process"/>
    <property type="evidence" value="ECO:0007669"/>
    <property type="project" value="InterPro"/>
</dbReference>
<dbReference type="KEGG" id="caqa:MICH65_0357"/>
<keyword evidence="7" id="KW-1185">Reference proteome</keyword>
<dbReference type="GO" id="GO:0008728">
    <property type="term" value="F:GTP diphosphokinase activity"/>
    <property type="evidence" value="ECO:0007669"/>
    <property type="project" value="UniProtKB-EC"/>
</dbReference>
<name>A0A857NGM5_9BACT</name>
<dbReference type="SUPFAM" id="SSF109604">
    <property type="entry name" value="HD-domain/PDEase-like"/>
    <property type="match status" value="1"/>
</dbReference>
<dbReference type="Pfam" id="PF02824">
    <property type="entry name" value="TGS"/>
    <property type="match status" value="1"/>
</dbReference>
<evidence type="ECO:0000313" key="7">
    <source>
        <dbReference type="Proteomes" id="UP000463983"/>
    </source>
</evidence>
<dbReference type="InterPro" id="IPR006674">
    <property type="entry name" value="HD_domain"/>
</dbReference>
<dbReference type="InterPro" id="IPR007685">
    <property type="entry name" value="RelA_SpoT"/>
</dbReference>
<dbReference type="Gene3D" id="3.10.20.30">
    <property type="match status" value="1"/>
</dbReference>
<dbReference type="Pfam" id="PF13328">
    <property type="entry name" value="HD_4"/>
    <property type="match status" value="1"/>
</dbReference>
<dbReference type="SMART" id="SM00954">
    <property type="entry name" value="RelA_SpoT"/>
    <property type="match status" value="1"/>
</dbReference>
<feature type="domain" description="TGS" evidence="5">
    <location>
        <begin position="401"/>
        <end position="462"/>
    </location>
</feature>
<dbReference type="SMART" id="SM00471">
    <property type="entry name" value="HDc"/>
    <property type="match status" value="1"/>
</dbReference>
<dbReference type="InterPro" id="IPR012676">
    <property type="entry name" value="TGS-like"/>
</dbReference>
<keyword evidence="6" id="KW-0808">Transferase</keyword>
<protein>
    <submittedName>
        <fullName evidence="6">GTP pyrophosphokinase</fullName>
        <ecNumber evidence="6">2.7.6.5</ecNumber>
    </submittedName>
</protein>